<dbReference type="Proteomes" id="UP000031549">
    <property type="component" value="Unassembled WGS sequence"/>
</dbReference>
<proteinExistence type="predicted"/>
<reference evidence="2 3" key="1">
    <citation type="journal article" date="2015" name="Genome Announc.">
        <title>Draft Genome Sequence of Cyanobacterium Hassallia byssoidea Strain VB512170, Isolated from Monuments in India.</title>
        <authorList>
            <person name="Singh D."/>
            <person name="Chandrababunaidu M.M."/>
            <person name="Panda A."/>
            <person name="Sen D."/>
            <person name="Bhattacharyya S."/>
            <person name="Adhikary S.P."/>
            <person name="Tripathy S."/>
        </authorList>
    </citation>
    <scope>NUCLEOTIDE SEQUENCE [LARGE SCALE GENOMIC DNA]</scope>
    <source>
        <strain evidence="2 3">VB512170</strain>
    </source>
</reference>
<organism evidence="2 3">
    <name type="scientific">Hassallia byssoidea VB512170</name>
    <dbReference type="NCBI Taxonomy" id="1304833"/>
    <lineage>
        <taxon>Bacteria</taxon>
        <taxon>Bacillati</taxon>
        <taxon>Cyanobacteriota</taxon>
        <taxon>Cyanophyceae</taxon>
        <taxon>Nostocales</taxon>
        <taxon>Tolypothrichaceae</taxon>
        <taxon>Hassallia</taxon>
    </lineage>
</organism>
<evidence type="ECO:0000259" key="1">
    <source>
        <dbReference type="Pfam" id="PF20472"/>
    </source>
</evidence>
<dbReference type="EMBL" id="JTCM02000028">
    <property type="protein sequence ID" value="NEU73726.1"/>
    <property type="molecule type" value="Genomic_DNA"/>
</dbReference>
<feature type="domain" description="PD-(D/E)XK nuclease" evidence="1">
    <location>
        <begin position="6"/>
        <end position="160"/>
    </location>
</feature>
<comment type="caution">
    <text evidence="2">The sequence shown here is derived from an EMBL/GenBank/DDBJ whole genome shotgun (WGS) entry which is preliminary data.</text>
</comment>
<dbReference type="AlphaFoldDB" id="A0A846H8N1"/>
<keyword evidence="3" id="KW-1185">Reference proteome</keyword>
<gene>
    <name evidence="2" type="ORF">PI95_014445</name>
</gene>
<sequence length="160" mass="18430">MNQGAKANKVGEVLEKTVEGTLRGHGYYEVCPNVPKSQQKEYILNSILFPKRYARSVYIGTGIYETEVYVDFYIIDLDKFPFGLIIECKWQESGGSVDEKFVYLNQNIKECYPTQTILVMGGEGMRPKALNWLKKQVDYNQNLLAVHSIDRFIAWANKNF</sequence>
<protein>
    <recommendedName>
        <fullName evidence="1">PD-(D/E)XK nuclease domain-containing protein</fullName>
    </recommendedName>
</protein>
<name>A0A846H8N1_9CYAN</name>
<evidence type="ECO:0000313" key="3">
    <source>
        <dbReference type="Proteomes" id="UP000031549"/>
    </source>
</evidence>
<dbReference type="InterPro" id="IPR046821">
    <property type="entry name" value="PDDEXK_11"/>
</dbReference>
<evidence type="ECO:0000313" key="2">
    <source>
        <dbReference type="EMBL" id="NEU73726.1"/>
    </source>
</evidence>
<dbReference type="RefSeq" id="WP_039754805.1">
    <property type="nucleotide sequence ID" value="NZ_JTCM02000028.1"/>
</dbReference>
<accession>A0A846H8N1</accession>
<dbReference type="Pfam" id="PF20472">
    <property type="entry name" value="PDDEXK_11"/>
    <property type="match status" value="1"/>
</dbReference>